<keyword evidence="2" id="KW-1185">Reference proteome</keyword>
<protein>
    <submittedName>
        <fullName evidence="1">Uncharacterized protein</fullName>
    </submittedName>
</protein>
<dbReference type="Proteomes" id="UP000249748">
    <property type="component" value="Unassembled WGS sequence"/>
</dbReference>
<evidence type="ECO:0000313" key="2">
    <source>
        <dbReference type="Proteomes" id="UP000249748"/>
    </source>
</evidence>
<reference evidence="1" key="1">
    <citation type="submission" date="2018-02" db="EMBL/GenBank/DDBJ databases">
        <title>The genomes of Aspergillus section Nigri reveals drivers in fungal speciation.</title>
        <authorList>
            <consortium name="DOE Joint Genome Institute"/>
            <person name="Vesth T.C."/>
            <person name="Nybo J."/>
            <person name="Theobald S."/>
            <person name="Brandl J."/>
            <person name="Frisvad J.C."/>
            <person name="Nielsen K.F."/>
            <person name="Lyhne E.K."/>
            <person name="Kogle M.E."/>
            <person name="Kuo A."/>
            <person name="Riley R."/>
            <person name="Clum A."/>
            <person name="Nolan M."/>
            <person name="Lipzen A."/>
            <person name="Salamov A."/>
            <person name="Henrissat B."/>
            <person name="Wiebenga A."/>
            <person name="De vries R.P."/>
            <person name="Grigoriev I.V."/>
            <person name="Mortensen U.H."/>
            <person name="Andersen M.R."/>
            <person name="Baker S.E."/>
        </authorList>
    </citation>
    <scope>NUCLEOTIDE SEQUENCE</scope>
    <source>
        <strain evidence="1">CBS 115574</strain>
    </source>
</reference>
<proteinExistence type="predicted"/>
<accession>A0ACD1I102</accession>
<gene>
    <name evidence="1" type="ORF">BO79DRAFT_66367</name>
</gene>
<sequence length="118" mass="13855">MTFFFFIVIFRRSLVASKPPTIVLRLPRRPGPRQVEPFSFWVRKVERLTLCKEWKGEREEKQKSHPPQNNPSQIQQMSHFSTAHPHACSFEECYIIQDRNQNTSTSDVRGLPNTNILS</sequence>
<organism evidence="1 2">
    <name type="scientific">Aspergillus costaricaensis CBS 115574</name>
    <dbReference type="NCBI Taxonomy" id="1448317"/>
    <lineage>
        <taxon>Eukaryota</taxon>
        <taxon>Fungi</taxon>
        <taxon>Dikarya</taxon>
        <taxon>Ascomycota</taxon>
        <taxon>Pezizomycotina</taxon>
        <taxon>Eurotiomycetes</taxon>
        <taxon>Eurotiomycetidae</taxon>
        <taxon>Eurotiales</taxon>
        <taxon>Aspergillaceae</taxon>
        <taxon>Aspergillus</taxon>
        <taxon>Aspergillus subgen. Circumdati</taxon>
    </lineage>
</organism>
<evidence type="ECO:0000313" key="1">
    <source>
        <dbReference type="EMBL" id="RAK83664.1"/>
    </source>
</evidence>
<dbReference type="EMBL" id="KZ824585">
    <property type="protein sequence ID" value="RAK83664.1"/>
    <property type="molecule type" value="Genomic_DNA"/>
</dbReference>
<name>A0ACD1I102_9EURO</name>